<sequence>MSAQPVEFLERLLSEPELPPFAVLHRAESPLPGTVDVLVGEMSTVETLSEVPLARSSKGNGTGVTHDVLLLVPYRQLVERGFTAPDDGTPLVAMNITDQASVPLKDVFQRVPSASVSFTGGEFDTTDEEYAELVRQIMSEEIGTGEGSNFVIRRSFRADISDYSPRTALSLFRLLLEQEANAYWTFVVHTGTHTLVGATPERHISVDAGTAVMNPISGTYSYPPGGPTLRGVTDFLADTKESDELYMVLDEELKIMSRVCPDGGFVLGPYLKRMSRVAHTEYFIEGKTNRDVREILRETMFAPTVVGSPLENATRVIAQYEPDGRGYYSGIAALIGHDARGNRALDSALLIRTAQIAPEGQMRLDVGATLVRHSVPDSEVGETRAKAAGLLAAFTEKDDVPLDDHPEIRAALAARNTRIGDFWLRAPSTRRDQQDDLIGLRALIIDAEDTFTSMMAQQISSLGLEIDVRRFDEAYAFDSHDVVVMGPGPGDPRDLDDPRIARLHRDIGALLAERRPFVAVCLSHQVLSLCLGLELTRRETPNQGVQREIELFGERHSVGFYNTYVALSKEDKLLSDDSGPVQVSRNTDSDEVFALRGDHFSSMQFHAESVFTRNGPLITAAAIRQAMGR</sequence>
<proteinExistence type="predicted"/>
<evidence type="ECO:0000259" key="5">
    <source>
        <dbReference type="Pfam" id="PF00117"/>
    </source>
</evidence>
<dbReference type="CDD" id="cd01743">
    <property type="entry name" value="GATase1_Anthranilate_Synthase"/>
    <property type="match status" value="1"/>
</dbReference>
<dbReference type="SUPFAM" id="SSF56322">
    <property type="entry name" value="ADC synthase"/>
    <property type="match status" value="1"/>
</dbReference>
<keyword evidence="8" id="KW-1185">Reference proteome</keyword>
<evidence type="ECO:0000313" key="8">
    <source>
        <dbReference type="Proteomes" id="UP000578077"/>
    </source>
</evidence>
<evidence type="ECO:0000256" key="3">
    <source>
        <dbReference type="ARBA" id="ARBA00023239"/>
    </source>
</evidence>
<organism evidence="7 8">
    <name type="scientific">Streptomonospora salina</name>
    <dbReference type="NCBI Taxonomy" id="104205"/>
    <lineage>
        <taxon>Bacteria</taxon>
        <taxon>Bacillati</taxon>
        <taxon>Actinomycetota</taxon>
        <taxon>Actinomycetes</taxon>
        <taxon>Streptosporangiales</taxon>
        <taxon>Nocardiopsidaceae</taxon>
        <taxon>Streptomonospora</taxon>
    </lineage>
</organism>
<dbReference type="Pfam" id="PF00425">
    <property type="entry name" value="Chorismate_bind"/>
    <property type="match status" value="1"/>
</dbReference>
<keyword evidence="7" id="KW-0032">Aminotransferase</keyword>
<dbReference type="SUPFAM" id="SSF52317">
    <property type="entry name" value="Class I glutamine amidotransferase-like"/>
    <property type="match status" value="1"/>
</dbReference>
<gene>
    <name evidence="7" type="ORF">HNR25_003770</name>
</gene>
<dbReference type="RefSeq" id="WP_184637201.1">
    <property type="nucleotide sequence ID" value="NZ_BAABKT010000028.1"/>
</dbReference>
<dbReference type="PROSITE" id="PS51273">
    <property type="entry name" value="GATASE_TYPE_1"/>
    <property type="match status" value="1"/>
</dbReference>
<dbReference type="PRINTS" id="PR00099">
    <property type="entry name" value="CPSGATASE"/>
</dbReference>
<dbReference type="PANTHER" id="PTHR11236:SF49">
    <property type="entry name" value="ANTHRANILATE SYNTHASE COMPONENT 1"/>
    <property type="match status" value="1"/>
</dbReference>
<dbReference type="GO" id="GO:0004049">
    <property type="term" value="F:anthranilate synthase activity"/>
    <property type="evidence" value="ECO:0007669"/>
    <property type="project" value="UniProtKB-EC"/>
</dbReference>
<keyword evidence="2" id="KW-0315">Glutamine amidotransferase</keyword>
<dbReference type="InterPro" id="IPR019999">
    <property type="entry name" value="Anth_synth_I-like"/>
</dbReference>
<protein>
    <recommendedName>
        <fullName evidence="1">anthranilate synthase</fullName>
        <ecNumber evidence="1">4.1.3.27</ecNumber>
    </recommendedName>
</protein>
<dbReference type="PRINTS" id="PR00096">
    <property type="entry name" value="GATASE"/>
</dbReference>
<dbReference type="InterPro" id="IPR005801">
    <property type="entry name" value="ADC_synthase"/>
</dbReference>
<evidence type="ECO:0000259" key="6">
    <source>
        <dbReference type="Pfam" id="PF00425"/>
    </source>
</evidence>
<keyword evidence="3" id="KW-0456">Lyase</keyword>
<dbReference type="InterPro" id="IPR029062">
    <property type="entry name" value="Class_I_gatase-like"/>
</dbReference>
<dbReference type="InterPro" id="IPR006221">
    <property type="entry name" value="TrpG/PapA_dom"/>
</dbReference>
<dbReference type="PRINTS" id="PR00097">
    <property type="entry name" value="ANTSNTHASEII"/>
</dbReference>
<evidence type="ECO:0000256" key="4">
    <source>
        <dbReference type="ARBA" id="ARBA00047683"/>
    </source>
</evidence>
<dbReference type="PANTHER" id="PTHR11236">
    <property type="entry name" value="AMINOBENZOATE/ANTHRANILATE SYNTHASE"/>
    <property type="match status" value="1"/>
</dbReference>
<dbReference type="Pfam" id="PF00117">
    <property type="entry name" value="GATase"/>
    <property type="match status" value="1"/>
</dbReference>
<dbReference type="InterPro" id="IPR015890">
    <property type="entry name" value="Chorismate_C"/>
</dbReference>
<evidence type="ECO:0000256" key="2">
    <source>
        <dbReference type="ARBA" id="ARBA00022962"/>
    </source>
</evidence>
<comment type="catalytic activity">
    <reaction evidence="4">
        <text>chorismate + L-glutamine = anthranilate + pyruvate + L-glutamate + H(+)</text>
        <dbReference type="Rhea" id="RHEA:21732"/>
        <dbReference type="ChEBI" id="CHEBI:15361"/>
        <dbReference type="ChEBI" id="CHEBI:15378"/>
        <dbReference type="ChEBI" id="CHEBI:16567"/>
        <dbReference type="ChEBI" id="CHEBI:29748"/>
        <dbReference type="ChEBI" id="CHEBI:29985"/>
        <dbReference type="ChEBI" id="CHEBI:58359"/>
        <dbReference type="EC" id="4.1.3.27"/>
    </reaction>
</comment>
<dbReference type="InterPro" id="IPR017926">
    <property type="entry name" value="GATASE"/>
</dbReference>
<keyword evidence="7" id="KW-0808">Transferase</keyword>
<dbReference type="AlphaFoldDB" id="A0A841EFB2"/>
<evidence type="ECO:0000256" key="1">
    <source>
        <dbReference type="ARBA" id="ARBA00012266"/>
    </source>
</evidence>
<name>A0A841EFB2_9ACTN</name>
<evidence type="ECO:0000313" key="7">
    <source>
        <dbReference type="EMBL" id="MBB6000019.1"/>
    </source>
</evidence>
<dbReference type="EC" id="4.1.3.27" evidence="1"/>
<feature type="domain" description="Chorismate-utilising enzyme C-terminal" evidence="6">
    <location>
        <begin position="127"/>
        <end position="386"/>
    </location>
</feature>
<dbReference type="EMBL" id="JACHLY010000001">
    <property type="protein sequence ID" value="MBB6000019.1"/>
    <property type="molecule type" value="Genomic_DNA"/>
</dbReference>
<dbReference type="GO" id="GO:0000162">
    <property type="term" value="P:L-tryptophan biosynthetic process"/>
    <property type="evidence" value="ECO:0007669"/>
    <property type="project" value="TreeGrafter"/>
</dbReference>
<accession>A0A841EFB2</accession>
<comment type="caution">
    <text evidence="7">The sequence shown here is derived from an EMBL/GenBank/DDBJ whole genome shotgun (WGS) entry which is preliminary data.</text>
</comment>
<dbReference type="Proteomes" id="UP000578077">
    <property type="component" value="Unassembled WGS sequence"/>
</dbReference>
<dbReference type="GO" id="GO:0008483">
    <property type="term" value="F:transaminase activity"/>
    <property type="evidence" value="ECO:0007669"/>
    <property type="project" value="UniProtKB-KW"/>
</dbReference>
<reference evidence="7 8" key="1">
    <citation type="submission" date="2020-08" db="EMBL/GenBank/DDBJ databases">
        <title>Sequencing the genomes of 1000 actinobacteria strains.</title>
        <authorList>
            <person name="Klenk H.-P."/>
        </authorList>
    </citation>
    <scope>NUCLEOTIDE SEQUENCE [LARGE SCALE GENOMIC DNA]</scope>
    <source>
        <strain evidence="7 8">DSM 44593</strain>
    </source>
</reference>
<feature type="domain" description="Glutamine amidotransferase" evidence="5">
    <location>
        <begin position="443"/>
        <end position="620"/>
    </location>
</feature>
<dbReference type="Gene3D" id="3.40.50.880">
    <property type="match status" value="1"/>
</dbReference>
<dbReference type="Gene3D" id="3.60.120.10">
    <property type="entry name" value="Anthranilate synthase"/>
    <property type="match status" value="1"/>
</dbReference>